<comment type="caution">
    <text evidence="2">The sequence shown here is derived from an EMBL/GenBank/DDBJ whole genome shotgun (WGS) entry which is preliminary data.</text>
</comment>
<feature type="region of interest" description="Disordered" evidence="1">
    <location>
        <begin position="1"/>
        <end position="91"/>
    </location>
</feature>
<dbReference type="EMBL" id="CAJNNV010024982">
    <property type="protein sequence ID" value="CAE8611212.1"/>
    <property type="molecule type" value="Genomic_DNA"/>
</dbReference>
<sequence>DKPAGLHAAPPPGLSHQEPWEPGRQVSTPPPTPHFEAPSSEASAAGSGGPPRYKAAPGDSQVASRPAPVKAPPAGFHQAPPAPGVPFKAPPTEAQAMNYRTEEDLNKWAYPVKAGDKQPKSWCWVPGGLADAEFLSQTVSKQAADIVPVNLSQMMKAPLAREICSMWGMMGVLGAAGGGGAKDVRTDALDVASTGIHRPVGLLGIAACLLPWNRHWLSSGALLDFPGVFRTCGVELLSRYQMTSVYCLCRFETTYADCRSGLECGTSDDVNVCQFYVRSQQIPSWSAQLTRQQLIVFHRQSVLQRLTGDRRKPFRFTDPGTLQIVTHDLCHAELWSESLALISEAFKQGLEAKLWPSITQTIVTSLSKGAQWQKVMTLVRGDDRISDRGLELAAGALTDAKKWREAIALIETMRESGQRLALPMLTAALPNLGRGDPWLGALNFLRTVRHFRLVADAVAFAECVQNCGRSTRWAPVLQLLAVMRQESGPPTDWVLATAIDACSPAGEENAKKKSWHWAVRLFNQGRSWEIPPGEESLRRVVGVLTPRRRLWRQVLAVMQVFEAEKVVVPNKIRRRAGVIAARRGAYRRRWEEATLAAGGLPEPWQQAMQDLARARSGESSKPVLEALRAAATSCADATQWEIATQLSRELTLKVDKLENQIW</sequence>
<accession>A0A813FAF3</accession>
<dbReference type="Gene3D" id="1.25.40.10">
    <property type="entry name" value="Tetratricopeptide repeat domain"/>
    <property type="match status" value="1"/>
</dbReference>
<dbReference type="Proteomes" id="UP000654075">
    <property type="component" value="Unassembled WGS sequence"/>
</dbReference>
<organism evidence="2 3">
    <name type="scientific">Polarella glacialis</name>
    <name type="common">Dinoflagellate</name>
    <dbReference type="NCBI Taxonomy" id="89957"/>
    <lineage>
        <taxon>Eukaryota</taxon>
        <taxon>Sar</taxon>
        <taxon>Alveolata</taxon>
        <taxon>Dinophyceae</taxon>
        <taxon>Suessiales</taxon>
        <taxon>Suessiaceae</taxon>
        <taxon>Polarella</taxon>
    </lineage>
</organism>
<name>A0A813FAF3_POLGL</name>
<dbReference type="InterPro" id="IPR011990">
    <property type="entry name" value="TPR-like_helical_dom_sf"/>
</dbReference>
<evidence type="ECO:0000313" key="3">
    <source>
        <dbReference type="Proteomes" id="UP000654075"/>
    </source>
</evidence>
<evidence type="ECO:0000256" key="1">
    <source>
        <dbReference type="SAM" id="MobiDB-lite"/>
    </source>
</evidence>
<feature type="non-terminal residue" evidence="2">
    <location>
        <position position="1"/>
    </location>
</feature>
<evidence type="ECO:0000313" key="2">
    <source>
        <dbReference type="EMBL" id="CAE8611212.1"/>
    </source>
</evidence>
<dbReference type="AlphaFoldDB" id="A0A813FAF3"/>
<gene>
    <name evidence="2" type="ORF">PGLA1383_LOCUS29019</name>
</gene>
<feature type="compositionally biased region" description="Low complexity" evidence="1">
    <location>
        <begin position="36"/>
        <end position="45"/>
    </location>
</feature>
<keyword evidence="3" id="KW-1185">Reference proteome</keyword>
<protein>
    <submittedName>
        <fullName evidence="2">Uncharacterized protein</fullName>
    </submittedName>
</protein>
<reference evidence="2" key="1">
    <citation type="submission" date="2021-02" db="EMBL/GenBank/DDBJ databases">
        <authorList>
            <person name="Dougan E. K."/>
            <person name="Rhodes N."/>
            <person name="Thang M."/>
            <person name="Chan C."/>
        </authorList>
    </citation>
    <scope>NUCLEOTIDE SEQUENCE</scope>
</reference>
<proteinExistence type="predicted"/>